<dbReference type="Proteomes" id="UP000288216">
    <property type="component" value="Unassembled WGS sequence"/>
</dbReference>
<comment type="caution">
    <text evidence="7">The sequence shown here is derived from an EMBL/GenBank/DDBJ whole genome shotgun (WGS) entry which is preliminary data.</text>
</comment>
<evidence type="ECO:0000256" key="5">
    <source>
        <dbReference type="ARBA" id="ARBA00023157"/>
    </source>
</evidence>
<evidence type="ECO:0000256" key="1">
    <source>
        <dbReference type="ARBA" id="ARBA00004370"/>
    </source>
</evidence>
<dbReference type="OrthoDB" id="10037534at2759"/>
<evidence type="ECO:0000256" key="3">
    <source>
        <dbReference type="ARBA" id="ARBA00022989"/>
    </source>
</evidence>
<feature type="domain" description="GAIN-B" evidence="6">
    <location>
        <begin position="1"/>
        <end position="83"/>
    </location>
</feature>
<keyword evidence="5" id="KW-1015">Disulfide bond</keyword>
<reference evidence="7 8" key="1">
    <citation type="journal article" date="2018" name="Nat. Ecol. Evol.">
        <title>Shark genomes provide insights into elasmobranch evolution and the origin of vertebrates.</title>
        <authorList>
            <person name="Hara Y"/>
            <person name="Yamaguchi K"/>
            <person name="Onimaru K"/>
            <person name="Kadota M"/>
            <person name="Koyanagi M"/>
            <person name="Keeley SD"/>
            <person name="Tatsumi K"/>
            <person name="Tanaka K"/>
            <person name="Motone F"/>
            <person name="Kageyama Y"/>
            <person name="Nozu R"/>
            <person name="Adachi N"/>
            <person name="Nishimura O"/>
            <person name="Nakagawa R"/>
            <person name="Tanegashima C"/>
            <person name="Kiyatake I"/>
            <person name="Matsumoto R"/>
            <person name="Murakumo K"/>
            <person name="Nishida K"/>
            <person name="Terakita A"/>
            <person name="Kuratani S"/>
            <person name="Sato K"/>
            <person name="Hyodo S Kuraku.S."/>
        </authorList>
    </citation>
    <scope>NUCLEOTIDE SEQUENCE [LARGE SCALE GENOMIC DNA]</scope>
</reference>
<evidence type="ECO:0000256" key="4">
    <source>
        <dbReference type="ARBA" id="ARBA00023136"/>
    </source>
</evidence>
<dbReference type="STRING" id="75743.A0A401Q7Z4"/>
<evidence type="ECO:0000313" key="7">
    <source>
        <dbReference type="EMBL" id="GCB81486.1"/>
    </source>
</evidence>
<keyword evidence="4" id="KW-0472">Membrane</keyword>
<evidence type="ECO:0000259" key="6">
    <source>
        <dbReference type="PROSITE" id="PS50221"/>
    </source>
</evidence>
<dbReference type="Gene3D" id="2.60.220.50">
    <property type="match status" value="1"/>
</dbReference>
<dbReference type="InterPro" id="IPR057244">
    <property type="entry name" value="GAIN_B"/>
</dbReference>
<dbReference type="AlphaFoldDB" id="A0A401Q7Z4"/>
<dbReference type="GO" id="GO:0016020">
    <property type="term" value="C:membrane"/>
    <property type="evidence" value="ECO:0007669"/>
    <property type="project" value="UniProtKB-SubCell"/>
</dbReference>
<evidence type="ECO:0000256" key="2">
    <source>
        <dbReference type="ARBA" id="ARBA00022692"/>
    </source>
</evidence>
<comment type="subcellular location">
    <subcellularLocation>
        <location evidence="1">Membrane</location>
    </subcellularLocation>
</comment>
<organism evidence="7 8">
    <name type="scientific">Scyliorhinus torazame</name>
    <name type="common">Cloudy catshark</name>
    <name type="synonym">Catulus torazame</name>
    <dbReference type="NCBI Taxonomy" id="75743"/>
    <lineage>
        <taxon>Eukaryota</taxon>
        <taxon>Metazoa</taxon>
        <taxon>Chordata</taxon>
        <taxon>Craniata</taxon>
        <taxon>Vertebrata</taxon>
        <taxon>Chondrichthyes</taxon>
        <taxon>Elasmobranchii</taxon>
        <taxon>Galeomorphii</taxon>
        <taxon>Galeoidea</taxon>
        <taxon>Carcharhiniformes</taxon>
        <taxon>Scyliorhinidae</taxon>
        <taxon>Scyliorhinus</taxon>
    </lineage>
</organism>
<proteinExistence type="predicted"/>
<dbReference type="EMBL" id="BFAA01026756">
    <property type="protein sequence ID" value="GCB81486.1"/>
    <property type="molecule type" value="Genomic_DNA"/>
</dbReference>
<feature type="non-terminal residue" evidence="7">
    <location>
        <position position="83"/>
    </location>
</feature>
<dbReference type="PROSITE" id="PS50221">
    <property type="entry name" value="GAIN_B"/>
    <property type="match status" value="1"/>
</dbReference>
<protein>
    <recommendedName>
        <fullName evidence="6">GAIN-B domain-containing protein</fullName>
    </recommendedName>
</protein>
<evidence type="ECO:0000313" key="8">
    <source>
        <dbReference type="Proteomes" id="UP000288216"/>
    </source>
</evidence>
<keyword evidence="3" id="KW-1133">Transmembrane helix</keyword>
<keyword evidence="2" id="KW-0812">Transmembrane</keyword>
<sequence length="83" mass="9377">MNVTSLDDPVAFIVLPAMLHKEKEAAKSRIQFHFYEETSLFEDRSLSNQILNSYVVSSSIDGKNVKNLSDPVKVVLQHLISNE</sequence>
<dbReference type="InterPro" id="IPR046338">
    <property type="entry name" value="GAIN_dom_sf"/>
</dbReference>
<name>A0A401Q7Z4_SCYTO</name>
<gene>
    <name evidence="7" type="ORF">scyTo_0023149</name>
</gene>
<keyword evidence="8" id="KW-1185">Reference proteome</keyword>
<accession>A0A401Q7Z4</accession>